<evidence type="ECO:0000256" key="4">
    <source>
        <dbReference type="PROSITE-ProRule" id="PRU00723"/>
    </source>
</evidence>
<feature type="domain" description="C3H1-type" evidence="6">
    <location>
        <begin position="47"/>
        <end position="74"/>
    </location>
</feature>
<dbReference type="Gene3D" id="3.30.160.60">
    <property type="entry name" value="Classic Zinc Finger"/>
    <property type="match status" value="1"/>
</dbReference>
<keyword evidence="8" id="KW-1185">Reference proteome</keyword>
<dbReference type="InterPro" id="IPR013085">
    <property type="entry name" value="U1-CZ_Znf_C2H2"/>
</dbReference>
<organism evidence="7 8">
    <name type="scientific">Klebsormidium nitens</name>
    <name type="common">Green alga</name>
    <name type="synonym">Ulothrix nitens</name>
    <dbReference type="NCBI Taxonomy" id="105231"/>
    <lineage>
        <taxon>Eukaryota</taxon>
        <taxon>Viridiplantae</taxon>
        <taxon>Streptophyta</taxon>
        <taxon>Klebsormidiophyceae</taxon>
        <taxon>Klebsormidiales</taxon>
        <taxon>Klebsormidiaceae</taxon>
        <taxon>Klebsormidium</taxon>
    </lineage>
</organism>
<keyword evidence="3 4" id="KW-0862">Zinc</keyword>
<dbReference type="OrthoDB" id="2417221at2759"/>
<dbReference type="InterPro" id="IPR036855">
    <property type="entry name" value="Znf_CCCH_sf"/>
</dbReference>
<dbReference type="Gene3D" id="4.10.1000.10">
    <property type="entry name" value="Zinc finger, CCCH-type"/>
    <property type="match status" value="1"/>
</dbReference>
<dbReference type="Pfam" id="PF06220">
    <property type="entry name" value="zf-U1"/>
    <property type="match status" value="1"/>
</dbReference>
<dbReference type="EMBL" id="DF237083">
    <property type="protein sequence ID" value="GAQ83071.1"/>
    <property type="molecule type" value="Genomic_DNA"/>
</dbReference>
<proteinExistence type="predicted"/>
<name>A0A1Y1I1L9_KLENI</name>
<dbReference type="Pfam" id="PF00642">
    <property type="entry name" value="zf-CCCH"/>
    <property type="match status" value="1"/>
</dbReference>
<dbReference type="GO" id="GO:0008270">
    <property type="term" value="F:zinc ion binding"/>
    <property type="evidence" value="ECO:0007669"/>
    <property type="project" value="UniProtKB-KW"/>
</dbReference>
<dbReference type="AlphaFoldDB" id="A0A1Y1I1L9"/>
<evidence type="ECO:0000313" key="8">
    <source>
        <dbReference type="Proteomes" id="UP000054558"/>
    </source>
</evidence>
<dbReference type="InterPro" id="IPR000571">
    <property type="entry name" value="Znf_CCCH"/>
</dbReference>
<evidence type="ECO:0000313" key="7">
    <source>
        <dbReference type="EMBL" id="GAQ83071.1"/>
    </source>
</evidence>
<dbReference type="SUPFAM" id="SSF57667">
    <property type="entry name" value="beta-beta-alpha zinc fingers"/>
    <property type="match status" value="1"/>
</dbReference>
<dbReference type="PANTHER" id="PTHR16465">
    <property type="entry name" value="NUCLEASE-RELATED"/>
    <property type="match status" value="1"/>
</dbReference>
<dbReference type="SUPFAM" id="SSF90229">
    <property type="entry name" value="CCCH zinc finger"/>
    <property type="match status" value="1"/>
</dbReference>
<evidence type="ECO:0000256" key="5">
    <source>
        <dbReference type="SAM" id="MobiDB-lite"/>
    </source>
</evidence>
<dbReference type="STRING" id="105231.A0A1Y1I1L9"/>
<dbReference type="PROSITE" id="PS50103">
    <property type="entry name" value="ZF_C3H1"/>
    <property type="match status" value="1"/>
</dbReference>
<dbReference type="OMA" id="WPPIQEL"/>
<dbReference type="InterPro" id="IPR036236">
    <property type="entry name" value="Znf_C2H2_sf"/>
</dbReference>
<keyword evidence="2 4" id="KW-0863">Zinc-finger</keyword>
<reference evidence="7 8" key="1">
    <citation type="journal article" date="2014" name="Nat. Commun.">
        <title>Klebsormidium flaccidum genome reveals primary factors for plant terrestrial adaptation.</title>
        <authorList>
            <person name="Hori K."/>
            <person name="Maruyama F."/>
            <person name="Fujisawa T."/>
            <person name="Togashi T."/>
            <person name="Yamamoto N."/>
            <person name="Seo M."/>
            <person name="Sato S."/>
            <person name="Yamada T."/>
            <person name="Mori H."/>
            <person name="Tajima N."/>
            <person name="Moriyama T."/>
            <person name="Ikeuchi M."/>
            <person name="Watanabe M."/>
            <person name="Wada H."/>
            <person name="Kobayashi K."/>
            <person name="Saito M."/>
            <person name="Masuda T."/>
            <person name="Sasaki-Sekimoto Y."/>
            <person name="Mashiguchi K."/>
            <person name="Awai K."/>
            <person name="Shimojima M."/>
            <person name="Masuda S."/>
            <person name="Iwai M."/>
            <person name="Nobusawa T."/>
            <person name="Narise T."/>
            <person name="Kondo S."/>
            <person name="Saito H."/>
            <person name="Sato R."/>
            <person name="Murakawa M."/>
            <person name="Ihara Y."/>
            <person name="Oshima-Yamada Y."/>
            <person name="Ohtaka K."/>
            <person name="Satoh M."/>
            <person name="Sonobe K."/>
            <person name="Ishii M."/>
            <person name="Ohtani R."/>
            <person name="Kanamori-Sato M."/>
            <person name="Honoki R."/>
            <person name="Miyazaki D."/>
            <person name="Mochizuki H."/>
            <person name="Umetsu J."/>
            <person name="Higashi K."/>
            <person name="Shibata D."/>
            <person name="Kamiya Y."/>
            <person name="Sato N."/>
            <person name="Nakamura Y."/>
            <person name="Tabata S."/>
            <person name="Ida S."/>
            <person name="Kurokawa K."/>
            <person name="Ohta H."/>
        </authorList>
    </citation>
    <scope>NUCLEOTIDE SEQUENCE [LARGE SCALE GENOMIC DNA]</scope>
    <source>
        <strain evidence="7 8">NIES-2285</strain>
    </source>
</reference>
<dbReference type="SMART" id="SM00356">
    <property type="entry name" value="ZnF_C3H1"/>
    <property type="match status" value="1"/>
</dbReference>
<feature type="zinc finger region" description="C3H1-type" evidence="4">
    <location>
        <begin position="47"/>
        <end position="74"/>
    </location>
</feature>
<gene>
    <name evidence="7" type="ORF">KFL_001340260</name>
</gene>
<keyword evidence="1 4" id="KW-0479">Metal-binding</keyword>
<evidence type="ECO:0000256" key="2">
    <source>
        <dbReference type="ARBA" id="ARBA00022771"/>
    </source>
</evidence>
<evidence type="ECO:0000256" key="1">
    <source>
        <dbReference type="ARBA" id="ARBA00022723"/>
    </source>
</evidence>
<dbReference type="PANTHER" id="PTHR16465:SF0">
    <property type="entry name" value="ZINC FINGER MATRIN-TYPE PROTEIN 5"/>
    <property type="match status" value="1"/>
</dbReference>
<evidence type="ECO:0000256" key="3">
    <source>
        <dbReference type="ARBA" id="ARBA00022833"/>
    </source>
</evidence>
<evidence type="ECO:0000259" key="6">
    <source>
        <dbReference type="PROSITE" id="PS50103"/>
    </source>
</evidence>
<accession>A0A1Y1I1L9</accession>
<protein>
    <recommendedName>
        <fullName evidence="6">C3H1-type domain-containing protein</fullName>
    </recommendedName>
</protein>
<dbReference type="GO" id="GO:0005689">
    <property type="term" value="C:U12-type spliceosomal complex"/>
    <property type="evidence" value="ECO:0000318"/>
    <property type="project" value="GO_Central"/>
</dbReference>
<dbReference type="Proteomes" id="UP000054558">
    <property type="component" value="Unassembled WGS sequence"/>
</dbReference>
<feature type="region of interest" description="Disordered" evidence="5">
    <location>
        <begin position="92"/>
        <end position="122"/>
    </location>
</feature>
<sequence length="122" mass="14066">MPVPKYHCDYCDVTFRDSREQRKRHQEGFNHRRNKKAWFDNIEGGVETREVCRNFVRQGFCTYGDRCKYHHPAQQPQEVQLVQAAPIDATNVWHGSQSDLPPSLQPPPPGGWPASAFTADWG</sequence>